<keyword evidence="7" id="KW-1185">Reference proteome</keyword>
<keyword evidence="5" id="KW-0653">Protein transport</keyword>
<accession>A0ABT4PF64</accession>
<dbReference type="PANTHER" id="PTHR30371:SF0">
    <property type="entry name" value="SEC-INDEPENDENT PROTEIN TRANSLOCASE PROTEIN TATC, CHLOROPLASTIC-RELATED"/>
    <property type="match status" value="1"/>
</dbReference>
<keyword evidence="2 5" id="KW-0812">Transmembrane</keyword>
<keyword evidence="3 5" id="KW-1133">Transmembrane helix</keyword>
<keyword evidence="4 5" id="KW-0472">Membrane</keyword>
<sequence length="275" mass="31366">MTAHPNKIEEENCIQPEGMSFWEHLDELRASLIKIIIATIACSIIAFLFKDEVFSIILAPKNDHFITYRLLNMINRWATGMDSTGFSVSLINTGLAEQFIIHMKTSLYTGLLLSSPYILYILFHFISPALYSHERKYSVRVAGGGYIMFMAGASLNYFLIFPLTFRFLGTYQVSTEVTNMISLQSYMDTLLMMSLWMGILFELPVICWLMGKLGVLSASFMRRFRKHSIIVILIIAAIITPTSDVFTLTLVSFPIWILYEASIWIVAKVHPDSQK</sequence>
<evidence type="ECO:0000313" key="7">
    <source>
        <dbReference type="Proteomes" id="UP001141933"/>
    </source>
</evidence>
<organism evidence="6 7">
    <name type="scientific">Phocaeicola acetigenes</name>
    <dbReference type="NCBI Taxonomy" id="3016083"/>
    <lineage>
        <taxon>Bacteria</taxon>
        <taxon>Pseudomonadati</taxon>
        <taxon>Bacteroidota</taxon>
        <taxon>Bacteroidia</taxon>
        <taxon>Bacteroidales</taxon>
        <taxon>Bacteroidaceae</taxon>
        <taxon>Phocaeicola</taxon>
    </lineage>
</organism>
<dbReference type="Pfam" id="PF00902">
    <property type="entry name" value="TatC"/>
    <property type="match status" value="1"/>
</dbReference>
<feature type="transmembrane region" description="Helical" evidence="5">
    <location>
        <begin position="146"/>
        <end position="169"/>
    </location>
</feature>
<comment type="caution">
    <text evidence="5">Lacks conserved residue(s) required for the propagation of feature annotation.</text>
</comment>
<reference evidence="6" key="1">
    <citation type="submission" date="2022-12" db="EMBL/GenBank/DDBJ databases">
        <title>Phocaeicola acetigenes sp. nov., isolated feces from a healthy human.</title>
        <authorList>
            <person name="Do H."/>
            <person name="Ha Y.B."/>
            <person name="Kim J.-S."/>
            <person name="Suh M.K."/>
            <person name="Kim H.S."/>
            <person name="Lee J.-S."/>
        </authorList>
    </citation>
    <scope>NUCLEOTIDE SEQUENCE</scope>
    <source>
        <strain evidence="6">KGMB11183</strain>
    </source>
</reference>
<dbReference type="HAMAP" id="MF_00902">
    <property type="entry name" value="TatC"/>
    <property type="match status" value="1"/>
</dbReference>
<comment type="subunit">
    <text evidence="5">Forms a complex with TatA.</text>
</comment>
<comment type="subcellular location">
    <subcellularLocation>
        <location evidence="5">Cell membrane</location>
        <topology evidence="5">Multi-pass membrane protein</topology>
    </subcellularLocation>
    <subcellularLocation>
        <location evidence="1">Membrane</location>
        <topology evidence="1">Multi-pass membrane protein</topology>
    </subcellularLocation>
</comment>
<dbReference type="RefSeq" id="WP_269876754.1">
    <property type="nucleotide sequence ID" value="NZ_JAPZVM010000002.1"/>
</dbReference>
<feature type="transmembrane region" description="Helical" evidence="5">
    <location>
        <begin position="231"/>
        <end position="259"/>
    </location>
</feature>
<dbReference type="PRINTS" id="PR01840">
    <property type="entry name" value="TATCFAMILY"/>
</dbReference>
<evidence type="ECO:0000256" key="1">
    <source>
        <dbReference type="ARBA" id="ARBA00004141"/>
    </source>
</evidence>
<evidence type="ECO:0000256" key="2">
    <source>
        <dbReference type="ARBA" id="ARBA00022692"/>
    </source>
</evidence>
<dbReference type="Proteomes" id="UP001141933">
    <property type="component" value="Unassembled WGS sequence"/>
</dbReference>
<protein>
    <recommendedName>
        <fullName evidence="5">Sec-independent protein translocase protein TatC</fullName>
    </recommendedName>
</protein>
<dbReference type="InterPro" id="IPR002033">
    <property type="entry name" value="TatC"/>
</dbReference>
<feature type="transmembrane region" description="Helical" evidence="5">
    <location>
        <begin position="28"/>
        <end position="49"/>
    </location>
</feature>
<keyword evidence="5" id="KW-1003">Cell membrane</keyword>
<name>A0ABT4PF64_9BACT</name>
<feature type="transmembrane region" description="Helical" evidence="5">
    <location>
        <begin position="107"/>
        <end position="126"/>
    </location>
</feature>
<keyword evidence="5" id="KW-0811">Translocation</keyword>
<dbReference type="EMBL" id="JAPZVM010000002">
    <property type="protein sequence ID" value="MCZ8371692.1"/>
    <property type="molecule type" value="Genomic_DNA"/>
</dbReference>
<proteinExistence type="inferred from homology"/>
<gene>
    <name evidence="5 6" type="primary">tatC</name>
    <name evidence="6" type="ORF">O6P32_03105</name>
</gene>
<feature type="transmembrane region" description="Helical" evidence="5">
    <location>
        <begin position="190"/>
        <end position="211"/>
    </location>
</feature>
<comment type="similarity">
    <text evidence="5">Belongs to the TatC family.</text>
</comment>
<evidence type="ECO:0000256" key="3">
    <source>
        <dbReference type="ARBA" id="ARBA00022989"/>
    </source>
</evidence>
<evidence type="ECO:0000256" key="4">
    <source>
        <dbReference type="ARBA" id="ARBA00023136"/>
    </source>
</evidence>
<keyword evidence="5" id="KW-0813">Transport</keyword>
<comment type="caution">
    <text evidence="6">The sequence shown here is derived from an EMBL/GenBank/DDBJ whole genome shotgun (WGS) entry which is preliminary data.</text>
</comment>
<dbReference type="NCBIfam" id="TIGR00945">
    <property type="entry name" value="tatC"/>
    <property type="match status" value="1"/>
</dbReference>
<evidence type="ECO:0000313" key="6">
    <source>
        <dbReference type="EMBL" id="MCZ8371692.1"/>
    </source>
</evidence>
<evidence type="ECO:0000256" key="5">
    <source>
        <dbReference type="HAMAP-Rule" id="MF_00902"/>
    </source>
</evidence>
<comment type="function">
    <text evidence="5">Part of the twin-arginine translocation (Tat) system that transports large folded proteins containing a characteristic twin-arginine motif in their signal peptide across membranes.</text>
</comment>
<dbReference type="PANTHER" id="PTHR30371">
    <property type="entry name" value="SEC-INDEPENDENT PROTEIN TRANSLOCASE PROTEIN TATC"/>
    <property type="match status" value="1"/>
</dbReference>